<evidence type="ECO:0000313" key="1">
    <source>
        <dbReference type="EMBL" id="QJA57696.1"/>
    </source>
</evidence>
<organism evidence="2">
    <name type="scientific">viral metagenome</name>
    <dbReference type="NCBI Taxonomy" id="1070528"/>
    <lineage>
        <taxon>unclassified sequences</taxon>
        <taxon>metagenomes</taxon>
        <taxon>organismal metagenomes</taxon>
    </lineage>
</organism>
<protein>
    <recommendedName>
        <fullName evidence="3">Major tropism determinant N-terminal domain-containing protein</fullName>
    </recommendedName>
</protein>
<reference evidence="2" key="1">
    <citation type="submission" date="2020-03" db="EMBL/GenBank/DDBJ databases">
        <title>The deep terrestrial virosphere.</title>
        <authorList>
            <person name="Holmfeldt K."/>
            <person name="Nilsson E."/>
            <person name="Simone D."/>
            <person name="Lopez-Fernandez M."/>
            <person name="Wu X."/>
            <person name="de Brujin I."/>
            <person name="Lundin D."/>
            <person name="Andersson A."/>
            <person name="Bertilsson S."/>
            <person name="Dopson M."/>
        </authorList>
    </citation>
    <scope>NUCLEOTIDE SEQUENCE</scope>
    <source>
        <strain evidence="2">MM415A00456</strain>
        <strain evidence="1">MM415B01580</strain>
    </source>
</reference>
<name>A0A6M3KJJ2_9ZZZZ</name>
<evidence type="ECO:0000313" key="2">
    <source>
        <dbReference type="EMBL" id="QJA82002.1"/>
    </source>
</evidence>
<dbReference type="AlphaFoldDB" id="A0A6M3KJJ2"/>
<dbReference type="EMBL" id="MT141287">
    <property type="protein sequence ID" value="QJA57696.1"/>
    <property type="molecule type" value="Genomic_DNA"/>
</dbReference>
<sequence>MKIVVKRGITAQCDAITPDSGEPLYDETLDQLRVGDGTTLGGDKVVMVGLGNSQTFMVNAFICPAPGTDWTPQLEGVGLAQSLITKKCWLPLNFLKIGDVITSYKLVGDATEAAALTLDCKLVQINKADPLTTTDITNGGMTQVTANGNFDVAVNPDDTTVAADKQYALELLGTTGVGDSIIVIGAEVVITRLP</sequence>
<proteinExistence type="predicted"/>
<dbReference type="EMBL" id="MT142476">
    <property type="protein sequence ID" value="QJA82002.1"/>
    <property type="molecule type" value="Genomic_DNA"/>
</dbReference>
<dbReference type="Gene3D" id="2.10.10.30">
    <property type="match status" value="1"/>
</dbReference>
<evidence type="ECO:0008006" key="3">
    <source>
        <dbReference type="Google" id="ProtNLM"/>
    </source>
</evidence>
<accession>A0A6M3KJJ2</accession>
<gene>
    <name evidence="2" type="ORF">MM415A00456_0033</name>
    <name evidence="1" type="ORF">MM415B01580_0017</name>
</gene>